<dbReference type="EMBL" id="FTOG01000001">
    <property type="protein sequence ID" value="SIS43329.1"/>
    <property type="molecule type" value="Genomic_DNA"/>
</dbReference>
<evidence type="ECO:0000256" key="1">
    <source>
        <dbReference type="SAM" id="SignalP"/>
    </source>
</evidence>
<protein>
    <recommendedName>
        <fullName evidence="4">Lipoprotein</fullName>
    </recommendedName>
</protein>
<dbReference type="STRING" id="453582.SAMN05421580_101253"/>
<reference evidence="3" key="1">
    <citation type="submission" date="2017-01" db="EMBL/GenBank/DDBJ databases">
        <authorList>
            <person name="Varghese N."/>
            <person name="Submissions S."/>
        </authorList>
    </citation>
    <scope>NUCLEOTIDE SEQUENCE [LARGE SCALE GENOMIC DNA]</scope>
    <source>
        <strain evidence="3">DSM 19945</strain>
    </source>
</reference>
<proteinExistence type="predicted"/>
<organism evidence="2 3">
    <name type="scientific">Rhodobacter aestuarii</name>
    <dbReference type="NCBI Taxonomy" id="453582"/>
    <lineage>
        <taxon>Bacteria</taxon>
        <taxon>Pseudomonadati</taxon>
        <taxon>Pseudomonadota</taxon>
        <taxon>Alphaproteobacteria</taxon>
        <taxon>Rhodobacterales</taxon>
        <taxon>Rhodobacter group</taxon>
        <taxon>Rhodobacter</taxon>
    </lineage>
</organism>
<evidence type="ECO:0008006" key="4">
    <source>
        <dbReference type="Google" id="ProtNLM"/>
    </source>
</evidence>
<keyword evidence="3" id="KW-1185">Reference proteome</keyword>
<evidence type="ECO:0000313" key="2">
    <source>
        <dbReference type="EMBL" id="SIS43329.1"/>
    </source>
</evidence>
<dbReference type="AlphaFoldDB" id="A0A1N7J200"/>
<keyword evidence="1" id="KW-0732">Signal</keyword>
<dbReference type="PROSITE" id="PS51257">
    <property type="entry name" value="PROKAR_LIPOPROTEIN"/>
    <property type="match status" value="1"/>
</dbReference>
<evidence type="ECO:0000313" key="3">
    <source>
        <dbReference type="Proteomes" id="UP000186221"/>
    </source>
</evidence>
<accession>A0A1N7J200</accession>
<gene>
    <name evidence="2" type="ORF">SAMN05421580_101253</name>
</gene>
<dbReference type="OrthoDB" id="7689940at2"/>
<feature type="signal peptide" evidence="1">
    <location>
        <begin position="1"/>
        <end position="17"/>
    </location>
</feature>
<sequence>MRSFLLLPAVALLSACALPGASPLARPDHVSLLENQLTVVLTDGSRCGANSAAMPSGTLEGCSTAYDYAVEMKRPVWVQGAEAFLEPYAMITLTRQEDGRRFVFETPKAGEDKPVPNYGTTSQ</sequence>
<feature type="chain" id="PRO_5012116882" description="Lipoprotein" evidence="1">
    <location>
        <begin position="18"/>
        <end position="123"/>
    </location>
</feature>
<name>A0A1N7J200_9RHOB</name>
<dbReference type="Proteomes" id="UP000186221">
    <property type="component" value="Unassembled WGS sequence"/>
</dbReference>
<dbReference type="RefSeq" id="WP_076483220.1">
    <property type="nucleotide sequence ID" value="NZ_FTOG01000001.1"/>
</dbReference>